<dbReference type="SUPFAM" id="SSF52540">
    <property type="entry name" value="P-loop containing nucleoside triphosphate hydrolases"/>
    <property type="match status" value="1"/>
</dbReference>
<dbReference type="InterPro" id="IPR022625">
    <property type="entry name" value="TypeI_RM_Rsu_C"/>
</dbReference>
<comment type="function">
    <text evidence="10">Subunit R is required for both nuclease and ATPase activities, but not for modification.</text>
</comment>
<evidence type="ECO:0000256" key="4">
    <source>
        <dbReference type="ARBA" id="ARBA00022741"/>
    </source>
</evidence>
<feature type="domain" description="Helicase ATP-binding" evidence="12">
    <location>
        <begin position="256"/>
        <end position="404"/>
    </location>
</feature>
<dbReference type="PANTHER" id="PTHR30195">
    <property type="entry name" value="TYPE I SITE-SPECIFIC DEOXYRIBONUCLEASE PROTEIN SUBUNIT M AND R"/>
    <property type="match status" value="1"/>
</dbReference>
<dbReference type="GO" id="GO:0005524">
    <property type="term" value="F:ATP binding"/>
    <property type="evidence" value="ECO:0007669"/>
    <property type="project" value="UniProtKB-KW"/>
</dbReference>
<dbReference type="PANTHER" id="PTHR30195:SF16">
    <property type="entry name" value="TYPE I RESTRICTION ENZYME ENDONUCLEASE SUBUNIT"/>
    <property type="match status" value="1"/>
</dbReference>
<dbReference type="InterPro" id="IPR027417">
    <property type="entry name" value="P-loop_NTPase"/>
</dbReference>
<dbReference type="Gene3D" id="3.40.50.300">
    <property type="entry name" value="P-loop containing nucleotide triphosphate hydrolases"/>
    <property type="match status" value="2"/>
</dbReference>
<evidence type="ECO:0000256" key="1">
    <source>
        <dbReference type="ARBA" id="ARBA00000851"/>
    </source>
</evidence>
<dbReference type="InterPro" id="IPR014001">
    <property type="entry name" value="Helicase_ATP-bd"/>
</dbReference>
<dbReference type="GO" id="GO:0003677">
    <property type="term" value="F:DNA binding"/>
    <property type="evidence" value="ECO:0007669"/>
    <property type="project" value="UniProtKB-KW"/>
</dbReference>
<keyword evidence="3" id="KW-0540">Nuclease</keyword>
<keyword evidence="5 10" id="KW-0680">Restriction system</keyword>
<dbReference type="Gene3D" id="1.20.58.910">
    <property type="match status" value="1"/>
</dbReference>
<evidence type="ECO:0000256" key="3">
    <source>
        <dbReference type="ARBA" id="ARBA00022722"/>
    </source>
</evidence>
<evidence type="ECO:0000256" key="6">
    <source>
        <dbReference type="ARBA" id="ARBA00022759"/>
    </source>
</evidence>
<keyword evidence="9 10" id="KW-0238">DNA-binding</keyword>
<dbReference type="Pfam" id="PF18766">
    <property type="entry name" value="SWI2_SNF2"/>
    <property type="match status" value="1"/>
</dbReference>
<proteinExistence type="inferred from homology"/>
<dbReference type="GO" id="GO:0009307">
    <property type="term" value="P:DNA restriction-modification system"/>
    <property type="evidence" value="ECO:0007669"/>
    <property type="project" value="UniProtKB-KW"/>
</dbReference>
<dbReference type="InterPro" id="IPR051268">
    <property type="entry name" value="Type-I_R_enzyme_R_subunit"/>
</dbReference>
<comment type="subunit">
    <text evidence="10">The type I restriction/modification system is composed of three polypeptides R, M and S.</text>
</comment>
<keyword evidence="14" id="KW-1185">Reference proteome</keyword>
<feature type="region of interest" description="Disordered" evidence="11">
    <location>
        <begin position="757"/>
        <end position="778"/>
    </location>
</feature>
<organism evidence="13 14">
    <name type="scientific">Segatella baroniae F0067</name>
    <dbReference type="NCBI Taxonomy" id="1115809"/>
    <lineage>
        <taxon>Bacteria</taxon>
        <taxon>Pseudomonadati</taxon>
        <taxon>Bacteroidota</taxon>
        <taxon>Bacteroidia</taxon>
        <taxon>Bacteroidales</taxon>
        <taxon>Prevotellaceae</taxon>
        <taxon>Segatella</taxon>
    </lineage>
</organism>
<dbReference type="InterPro" id="IPR004473">
    <property type="entry name" value="Restrct_endonuc_typeI_HsdR"/>
</dbReference>
<evidence type="ECO:0000256" key="10">
    <source>
        <dbReference type="RuleBase" id="RU364115"/>
    </source>
</evidence>
<evidence type="ECO:0000256" key="5">
    <source>
        <dbReference type="ARBA" id="ARBA00022747"/>
    </source>
</evidence>
<dbReference type="Pfam" id="PF22679">
    <property type="entry name" value="T1R_D3-like"/>
    <property type="match status" value="1"/>
</dbReference>
<keyword evidence="6" id="KW-0255">Endonuclease</keyword>
<evidence type="ECO:0000313" key="13">
    <source>
        <dbReference type="EMBL" id="ERK38510.1"/>
    </source>
</evidence>
<dbReference type="AlphaFoldDB" id="U2NKA5"/>
<evidence type="ECO:0000313" key="14">
    <source>
        <dbReference type="Proteomes" id="UP000016648"/>
    </source>
</evidence>
<dbReference type="Gene3D" id="3.90.1570.50">
    <property type="match status" value="1"/>
</dbReference>
<dbReference type="EC" id="3.1.21.3" evidence="10"/>
<dbReference type="RefSeq" id="WP_021590501.1">
    <property type="nucleotide sequence ID" value="NZ_AWEY01000038.1"/>
</dbReference>
<reference evidence="13 14" key="1">
    <citation type="submission" date="2013-08" db="EMBL/GenBank/DDBJ databases">
        <authorList>
            <person name="Durkin A.S."/>
            <person name="Haft D.R."/>
            <person name="McCorrison J."/>
            <person name="Torralba M."/>
            <person name="Gillis M."/>
            <person name="Haft D.H."/>
            <person name="Methe B."/>
            <person name="Sutton G."/>
            <person name="Nelson K.E."/>
        </authorList>
    </citation>
    <scope>NUCLEOTIDE SEQUENCE [LARGE SCALE GENOMIC DNA]</scope>
    <source>
        <strain evidence="13 14">F0067</strain>
    </source>
</reference>
<gene>
    <name evidence="13" type="ORF">HMPREF9135_1389</name>
</gene>
<dbReference type="CDD" id="cd22332">
    <property type="entry name" value="HsdR_N"/>
    <property type="match status" value="1"/>
</dbReference>
<evidence type="ECO:0000259" key="12">
    <source>
        <dbReference type="PROSITE" id="PS51192"/>
    </source>
</evidence>
<protein>
    <recommendedName>
        <fullName evidence="10">Type I restriction enzyme endonuclease subunit</fullName>
        <shortName evidence="10">R protein</shortName>
        <ecNumber evidence="10">3.1.21.3</ecNumber>
    </recommendedName>
</protein>
<dbReference type="SMART" id="SM00487">
    <property type="entry name" value="DEXDc"/>
    <property type="match status" value="1"/>
</dbReference>
<name>U2NKA5_9BACT</name>
<dbReference type="InterPro" id="IPR040980">
    <property type="entry name" value="SWI2_SNF2"/>
</dbReference>
<dbReference type="PATRIC" id="fig|1115809.3.peg.2153"/>
<dbReference type="Proteomes" id="UP000016648">
    <property type="component" value="Unassembled WGS sequence"/>
</dbReference>
<comment type="caution">
    <text evidence="13">The sequence shown here is derived from an EMBL/GenBank/DDBJ whole genome shotgun (WGS) entry which is preliminary data.</text>
</comment>
<evidence type="ECO:0000256" key="8">
    <source>
        <dbReference type="ARBA" id="ARBA00022840"/>
    </source>
</evidence>
<dbReference type="GO" id="GO:0009035">
    <property type="term" value="F:type I site-specific deoxyribonuclease activity"/>
    <property type="evidence" value="ECO:0007669"/>
    <property type="project" value="UniProtKB-EC"/>
</dbReference>
<dbReference type="PROSITE" id="PS51192">
    <property type="entry name" value="HELICASE_ATP_BIND_1"/>
    <property type="match status" value="1"/>
</dbReference>
<comment type="catalytic activity">
    <reaction evidence="1 10">
        <text>Endonucleolytic cleavage of DNA to give random double-stranded fragments with terminal 5'-phosphates, ATP is simultaneously hydrolyzed.</text>
        <dbReference type="EC" id="3.1.21.3"/>
    </reaction>
</comment>
<comment type="similarity">
    <text evidence="2 10">Belongs to the HsdR family.</text>
</comment>
<dbReference type="Pfam" id="PF04313">
    <property type="entry name" value="HSDR_N"/>
    <property type="match status" value="1"/>
</dbReference>
<dbReference type="NCBIfam" id="TIGR00348">
    <property type="entry name" value="hsdR"/>
    <property type="match status" value="1"/>
</dbReference>
<keyword evidence="4 10" id="KW-0547">Nucleotide-binding</keyword>
<evidence type="ECO:0000256" key="11">
    <source>
        <dbReference type="SAM" id="MobiDB-lite"/>
    </source>
</evidence>
<evidence type="ECO:0000256" key="9">
    <source>
        <dbReference type="ARBA" id="ARBA00023125"/>
    </source>
</evidence>
<dbReference type="Pfam" id="PF12008">
    <property type="entry name" value="EcoR124_C"/>
    <property type="match status" value="1"/>
</dbReference>
<sequence length="954" mass="110981">MPVQSEAALEKGLMATLQRMNYEYVHIEEERNLSANFKKQLEKHNKKKLEEFGRSEFTESEFEKVLIYLEGGTRFEKAKKLRDLFPLELENGERVWIEFLNRAHWCRNEFQISNQITVEGRKRCRYDVTILINGLPLVQIELKRRGVELKQAYNQIQRYHKTSFHGLFDYIQLFVISNGVNTRYFANNPNSGYKFTFNWTDAANVPFNDLEKFATNFFDKCTLGKIVGKYIVLHEGDKCLMVLRPYQFYAVEKILDRVENSNDNAYVWHTTGAGKTLTAFKAAQLVSELDDVDKVMFVVDRHDLDTQTQAEYEAFEPGAVDGTYNTDELVKRLHSNSKIIITTIQKLNAAVSKQWYSSRIEEIRHSRIVMIFDECHRSHFGECHKNIVKFFDNTQMFGFTGTPIFVENMVDGHTTKEVFGNCLHKYLIKDAIADENVLGFLVEYYHGNEDVDNADQDRMTEIAKFILDNFNKSTFGGEFDALFAVQSVPMLIRYYKTFKSLNPKIRIGAVFTYAANSSQDDYLTGMNTGRFASESTGEADELQAIMDDYNGMYGTSFTTENFRAYYDDINLRMKKKKAGMKPLDLCLVVGMFLTGFDSKKLNTLYVDKNMEYHGLLQAFSRTNRVLNEKKRFGKVVCFRDMKSKVDESIKLFSNSNNLEEVVRPPFSDVKKDYQEQTKEFLEHYPAPHYVDYLQSENDKRLFVLAFRDIIRKHAEIQIYDEFEEEAPDLGMTEQQFMDFRSKYLDIYDSFAIRNDEQQTGCQTSDEEDSGMVCEPDPQQENATGLKDIDFCLELLHSDIVNVAYILELIADLNPYSEDYTERRKHIIDTMIKDAELRGKAILIDGFIQKNVDNDRDNFMARKQKADGTSGLEERLNNYIMTERNNAVNTLARDEGLDASVLNHYLAEYDYLQKEQPEIIQEALKDKHLGLIKKRKALTRILDKLRSIIRTFSWE</sequence>
<accession>U2NKA5</accession>
<keyword evidence="7 10" id="KW-0378">Hydrolase</keyword>
<evidence type="ECO:0000256" key="2">
    <source>
        <dbReference type="ARBA" id="ARBA00008598"/>
    </source>
</evidence>
<dbReference type="CDD" id="cd18800">
    <property type="entry name" value="SF2_C_EcoR124I-like"/>
    <property type="match status" value="1"/>
</dbReference>
<dbReference type="InterPro" id="IPR007409">
    <property type="entry name" value="Restrct_endonuc_type1_HsdR_N"/>
</dbReference>
<evidence type="ECO:0000256" key="7">
    <source>
        <dbReference type="ARBA" id="ARBA00022801"/>
    </source>
</evidence>
<dbReference type="EMBL" id="AWEY01000038">
    <property type="protein sequence ID" value="ERK38510.1"/>
    <property type="molecule type" value="Genomic_DNA"/>
</dbReference>
<dbReference type="InterPro" id="IPR055180">
    <property type="entry name" value="HsdR_RecA-like_helicase_dom_2"/>
</dbReference>
<keyword evidence="8 10" id="KW-0067">ATP-binding</keyword>